<name>A0A0A9DS41_ARUDO</name>
<organism evidence="1">
    <name type="scientific">Arundo donax</name>
    <name type="common">Giant reed</name>
    <name type="synonym">Donax arundinaceus</name>
    <dbReference type="NCBI Taxonomy" id="35708"/>
    <lineage>
        <taxon>Eukaryota</taxon>
        <taxon>Viridiplantae</taxon>
        <taxon>Streptophyta</taxon>
        <taxon>Embryophyta</taxon>
        <taxon>Tracheophyta</taxon>
        <taxon>Spermatophyta</taxon>
        <taxon>Magnoliopsida</taxon>
        <taxon>Liliopsida</taxon>
        <taxon>Poales</taxon>
        <taxon>Poaceae</taxon>
        <taxon>PACMAD clade</taxon>
        <taxon>Arundinoideae</taxon>
        <taxon>Arundineae</taxon>
        <taxon>Arundo</taxon>
    </lineage>
</organism>
<proteinExistence type="predicted"/>
<protein>
    <submittedName>
        <fullName evidence="1">Uncharacterized protein</fullName>
    </submittedName>
</protein>
<accession>A0A0A9DS41</accession>
<sequence length="79" mass="9239">MSYMSTCFNFNSTFIFPVYITSCSFLHQKRSFFFRNGINCIYLTTINLKDYHNVQLSDTSVMAFIKQKKAEIGNKNCLL</sequence>
<dbReference type="AlphaFoldDB" id="A0A0A9DS41"/>
<reference evidence="1" key="2">
    <citation type="journal article" date="2015" name="Data Brief">
        <title>Shoot transcriptome of the giant reed, Arundo donax.</title>
        <authorList>
            <person name="Barrero R.A."/>
            <person name="Guerrero F.D."/>
            <person name="Moolhuijzen P."/>
            <person name="Goolsby J.A."/>
            <person name="Tidwell J."/>
            <person name="Bellgard S.E."/>
            <person name="Bellgard M.I."/>
        </authorList>
    </citation>
    <scope>NUCLEOTIDE SEQUENCE</scope>
    <source>
        <tissue evidence="1">Shoot tissue taken approximately 20 cm above the soil surface</tissue>
    </source>
</reference>
<dbReference type="EMBL" id="GBRH01208387">
    <property type="protein sequence ID" value="JAD89508.1"/>
    <property type="molecule type" value="Transcribed_RNA"/>
</dbReference>
<evidence type="ECO:0000313" key="1">
    <source>
        <dbReference type="EMBL" id="JAD89508.1"/>
    </source>
</evidence>
<reference evidence="1" key="1">
    <citation type="submission" date="2014-09" db="EMBL/GenBank/DDBJ databases">
        <authorList>
            <person name="Magalhaes I.L.F."/>
            <person name="Oliveira U."/>
            <person name="Santos F.R."/>
            <person name="Vidigal T.H.D.A."/>
            <person name="Brescovit A.D."/>
            <person name="Santos A.J."/>
        </authorList>
    </citation>
    <scope>NUCLEOTIDE SEQUENCE</scope>
    <source>
        <tissue evidence="1">Shoot tissue taken approximately 20 cm above the soil surface</tissue>
    </source>
</reference>